<dbReference type="Proteomes" id="UP000616151">
    <property type="component" value="Unassembled WGS sequence"/>
</dbReference>
<dbReference type="EMBL" id="JAENHL010000009">
    <property type="protein sequence ID" value="MBK1871563.1"/>
    <property type="molecule type" value="Genomic_DNA"/>
</dbReference>
<gene>
    <name evidence="1" type="ORF">JHL16_34675</name>
</gene>
<keyword evidence="2" id="KW-1185">Reference proteome</keyword>
<accession>A0ACC5RG40</accession>
<reference evidence="1" key="1">
    <citation type="submission" date="2021-01" db="EMBL/GenBank/DDBJ databases">
        <authorList>
            <person name="Sun Q."/>
        </authorList>
    </citation>
    <scope>NUCLEOTIDE SEQUENCE</scope>
    <source>
        <strain evidence="1">YIM B02566</strain>
    </source>
</reference>
<sequence>MPRDLTRWPDIPQGLVEHLQKLYPPRCKRRDESLEEHMHYAGKAELTEQLAREMATQRSAAHELDEPEDEEDYPD</sequence>
<evidence type="ECO:0000313" key="2">
    <source>
        <dbReference type="Proteomes" id="UP000616151"/>
    </source>
</evidence>
<name>A0ACC5RG40_9HYPH</name>
<evidence type="ECO:0000313" key="1">
    <source>
        <dbReference type="EMBL" id="MBK1871563.1"/>
    </source>
</evidence>
<comment type="caution">
    <text evidence="1">The sequence shown here is derived from an EMBL/GenBank/DDBJ whole genome shotgun (WGS) entry which is preliminary data.</text>
</comment>
<organism evidence="1 2">
    <name type="scientific">Taklimakanibacter albus</name>
    <dbReference type="NCBI Taxonomy" id="2800327"/>
    <lineage>
        <taxon>Bacteria</taxon>
        <taxon>Pseudomonadati</taxon>
        <taxon>Pseudomonadota</taxon>
        <taxon>Alphaproteobacteria</taxon>
        <taxon>Hyphomicrobiales</taxon>
        <taxon>Aestuariivirgaceae</taxon>
        <taxon>Taklimakanibacter</taxon>
    </lineage>
</organism>
<proteinExistence type="predicted"/>
<protein>
    <submittedName>
        <fullName evidence="1">Uncharacterized protein</fullName>
    </submittedName>
</protein>